<dbReference type="STRING" id="1042311.A0A2T3Z6D7"/>
<dbReference type="SUPFAM" id="SSF53335">
    <property type="entry name" value="S-adenosyl-L-methionine-dependent methyltransferases"/>
    <property type="match status" value="1"/>
</dbReference>
<dbReference type="CDD" id="cd02440">
    <property type="entry name" value="AdoMet_MTases"/>
    <property type="match status" value="1"/>
</dbReference>
<evidence type="ECO:0000256" key="2">
    <source>
        <dbReference type="SAM" id="MobiDB-lite"/>
    </source>
</evidence>
<dbReference type="AlphaFoldDB" id="A0A2T3Z6D7"/>
<dbReference type="Proteomes" id="UP000240493">
    <property type="component" value="Unassembled WGS sequence"/>
</dbReference>
<evidence type="ECO:0000256" key="1">
    <source>
        <dbReference type="ARBA" id="ARBA00038158"/>
    </source>
</evidence>
<feature type="region of interest" description="Disordered" evidence="2">
    <location>
        <begin position="1"/>
        <end position="30"/>
    </location>
</feature>
<protein>
    <recommendedName>
        <fullName evidence="5">Methyltransferase domain-containing protein</fullName>
    </recommendedName>
</protein>
<feature type="compositionally biased region" description="Acidic residues" evidence="2">
    <location>
        <begin position="13"/>
        <end position="27"/>
    </location>
</feature>
<gene>
    <name evidence="3" type="ORF">M441DRAFT_81117</name>
</gene>
<dbReference type="InterPro" id="IPR029063">
    <property type="entry name" value="SAM-dependent_MTases_sf"/>
</dbReference>
<sequence>MNPAGLNISGAADDADDVDSTFSEDESSSASLADEVEDYRIIKNRRYHSINEFTGETKYWGCNDDKQNMVQEWTHEMFLCILSGELHLAPLSDNAEKVLDIGTGIGCWAIDFADKHKNAVVIGTDISPIQPQWVPPNLKFCIQNISHWNFSNNDIDFVHCRLLNGCIPDWYTYFQKVYGSLKPGGWFESHEISPHIRSDNDSVLGNSAMSRWGSLFVDGGKILGQPFDIVEQGVQKEAMEAAGFINIREEVYKIPIGGWQANKDLQSIGTLMKNALETDLEGTMLFMAVMLGWSDAQRDTFAKELRHELQSNDLHGYFYGKIVSGQKQVTP</sequence>
<evidence type="ECO:0000313" key="4">
    <source>
        <dbReference type="Proteomes" id="UP000240493"/>
    </source>
</evidence>
<reference evidence="3 4" key="1">
    <citation type="submission" date="2016-07" db="EMBL/GenBank/DDBJ databases">
        <title>Multiple horizontal gene transfer events from other fungi enriched the ability of initially mycotrophic Trichoderma (Ascomycota) to feed on dead plant biomass.</title>
        <authorList>
            <consortium name="DOE Joint Genome Institute"/>
            <person name="Aerts A."/>
            <person name="Atanasova L."/>
            <person name="Chenthamara K."/>
            <person name="Zhang J."/>
            <person name="Grujic M."/>
            <person name="Henrissat B."/>
            <person name="Kuo A."/>
            <person name="Salamov A."/>
            <person name="Lipzen A."/>
            <person name="Labutti K."/>
            <person name="Barry K."/>
            <person name="Miao Y."/>
            <person name="Rahimi M.J."/>
            <person name="Shen Q."/>
            <person name="Grigoriev I.V."/>
            <person name="Kubicek C.P."/>
            <person name="Druzhinina I.S."/>
        </authorList>
    </citation>
    <scope>NUCLEOTIDE SEQUENCE [LARGE SCALE GENOMIC DNA]</scope>
    <source>
        <strain evidence="3 4">CBS 433.97</strain>
    </source>
</reference>
<proteinExistence type="inferred from homology"/>
<comment type="similarity">
    <text evidence="1">Belongs to the methyltransferase superfamily. LaeA methyltransferase family.</text>
</comment>
<accession>A0A2T3Z6D7</accession>
<dbReference type="Gene3D" id="3.40.50.150">
    <property type="entry name" value="Vaccinia Virus protein VP39"/>
    <property type="match status" value="1"/>
</dbReference>
<dbReference type="EMBL" id="KZ679263">
    <property type="protein sequence ID" value="PTB40386.1"/>
    <property type="molecule type" value="Genomic_DNA"/>
</dbReference>
<evidence type="ECO:0000313" key="3">
    <source>
        <dbReference type="EMBL" id="PTB40386.1"/>
    </source>
</evidence>
<dbReference type="PANTHER" id="PTHR43591:SF10">
    <property type="entry name" value="ABC TRANSMEMBRANE TYPE-1 DOMAIN-CONTAINING PROTEIN-RELATED"/>
    <property type="match status" value="1"/>
</dbReference>
<keyword evidence="4" id="KW-1185">Reference proteome</keyword>
<dbReference type="OrthoDB" id="2013972at2759"/>
<evidence type="ECO:0008006" key="5">
    <source>
        <dbReference type="Google" id="ProtNLM"/>
    </source>
</evidence>
<dbReference type="Pfam" id="PF13489">
    <property type="entry name" value="Methyltransf_23"/>
    <property type="match status" value="1"/>
</dbReference>
<dbReference type="GO" id="GO:0008168">
    <property type="term" value="F:methyltransferase activity"/>
    <property type="evidence" value="ECO:0007669"/>
    <property type="project" value="TreeGrafter"/>
</dbReference>
<name>A0A2T3Z6D7_TRIA4</name>
<dbReference type="PANTHER" id="PTHR43591">
    <property type="entry name" value="METHYLTRANSFERASE"/>
    <property type="match status" value="1"/>
</dbReference>
<organism evidence="3 4">
    <name type="scientific">Trichoderma asperellum (strain ATCC 204424 / CBS 433.97 / NBRC 101777)</name>
    <dbReference type="NCBI Taxonomy" id="1042311"/>
    <lineage>
        <taxon>Eukaryota</taxon>
        <taxon>Fungi</taxon>
        <taxon>Dikarya</taxon>
        <taxon>Ascomycota</taxon>
        <taxon>Pezizomycotina</taxon>
        <taxon>Sordariomycetes</taxon>
        <taxon>Hypocreomycetidae</taxon>
        <taxon>Hypocreales</taxon>
        <taxon>Hypocreaceae</taxon>
        <taxon>Trichoderma</taxon>
    </lineage>
</organism>